<proteinExistence type="predicted"/>
<keyword evidence="3" id="KW-1185">Reference proteome</keyword>
<protein>
    <submittedName>
        <fullName evidence="2">Predicted protein</fullName>
    </submittedName>
</protein>
<dbReference type="eggNOG" id="ENOG502SVZ6">
    <property type="taxonomic scope" value="Eukaryota"/>
</dbReference>
<name>C1MX29_MICPC</name>
<dbReference type="KEGG" id="mpp:MICPUCDRAFT_60009"/>
<dbReference type="GeneID" id="9685765"/>
<accession>C1MX29</accession>
<keyword evidence="1" id="KW-1133">Transmembrane helix</keyword>
<keyword evidence="1" id="KW-0812">Transmembrane</keyword>
<dbReference type="Proteomes" id="UP000001876">
    <property type="component" value="Unassembled WGS sequence"/>
</dbReference>
<reference evidence="2 3" key="1">
    <citation type="journal article" date="2009" name="Science">
        <title>Green evolution and dynamic adaptations revealed by genomes of the marine picoeukaryotes Micromonas.</title>
        <authorList>
            <person name="Worden A.Z."/>
            <person name="Lee J.H."/>
            <person name="Mock T."/>
            <person name="Rouze P."/>
            <person name="Simmons M.P."/>
            <person name="Aerts A.L."/>
            <person name="Allen A.E."/>
            <person name="Cuvelier M.L."/>
            <person name="Derelle E."/>
            <person name="Everett M.V."/>
            <person name="Foulon E."/>
            <person name="Grimwood J."/>
            <person name="Gundlach H."/>
            <person name="Henrissat B."/>
            <person name="Napoli C."/>
            <person name="McDonald S.M."/>
            <person name="Parker M.S."/>
            <person name="Rombauts S."/>
            <person name="Salamov A."/>
            <person name="Von Dassow P."/>
            <person name="Badger J.H."/>
            <person name="Coutinho P.M."/>
            <person name="Demir E."/>
            <person name="Dubchak I."/>
            <person name="Gentemann C."/>
            <person name="Eikrem W."/>
            <person name="Gready J.E."/>
            <person name="John U."/>
            <person name="Lanier W."/>
            <person name="Lindquist E.A."/>
            <person name="Lucas S."/>
            <person name="Mayer K.F."/>
            <person name="Moreau H."/>
            <person name="Not F."/>
            <person name="Otillar R."/>
            <person name="Panaud O."/>
            <person name="Pangilinan J."/>
            <person name="Paulsen I."/>
            <person name="Piegu B."/>
            <person name="Poliakov A."/>
            <person name="Robbens S."/>
            <person name="Schmutz J."/>
            <person name="Toulza E."/>
            <person name="Wyss T."/>
            <person name="Zelensky A."/>
            <person name="Zhou K."/>
            <person name="Armbrust E.V."/>
            <person name="Bhattacharya D."/>
            <person name="Goodenough U.W."/>
            <person name="Van de Peer Y."/>
            <person name="Grigoriev I.V."/>
        </authorList>
    </citation>
    <scope>NUCLEOTIDE SEQUENCE [LARGE SCALE GENOMIC DNA]</scope>
    <source>
        <strain evidence="2 3">CCMP1545</strain>
    </source>
</reference>
<feature type="transmembrane region" description="Helical" evidence="1">
    <location>
        <begin position="144"/>
        <end position="169"/>
    </location>
</feature>
<dbReference type="AlphaFoldDB" id="C1MX29"/>
<dbReference type="RefSeq" id="XP_003060618.1">
    <property type="nucleotide sequence ID" value="XM_003060572.1"/>
</dbReference>
<feature type="transmembrane region" description="Helical" evidence="1">
    <location>
        <begin position="115"/>
        <end position="132"/>
    </location>
</feature>
<feature type="transmembrane region" description="Helical" evidence="1">
    <location>
        <begin position="73"/>
        <end position="94"/>
    </location>
</feature>
<feature type="transmembrane region" description="Helical" evidence="1">
    <location>
        <begin position="238"/>
        <end position="258"/>
    </location>
</feature>
<evidence type="ECO:0000313" key="2">
    <source>
        <dbReference type="EMBL" id="EEH55387.1"/>
    </source>
</evidence>
<dbReference type="EMBL" id="GG663742">
    <property type="protein sequence ID" value="EEH55387.1"/>
    <property type="molecule type" value="Genomic_DNA"/>
</dbReference>
<evidence type="ECO:0000313" key="3">
    <source>
        <dbReference type="Proteomes" id="UP000001876"/>
    </source>
</evidence>
<dbReference type="OrthoDB" id="10661550at2759"/>
<keyword evidence="1" id="KW-0472">Membrane</keyword>
<evidence type="ECO:0000256" key="1">
    <source>
        <dbReference type="SAM" id="Phobius"/>
    </source>
</evidence>
<organism evidence="3">
    <name type="scientific">Micromonas pusilla (strain CCMP1545)</name>
    <name type="common">Picoplanktonic green alga</name>
    <dbReference type="NCBI Taxonomy" id="564608"/>
    <lineage>
        <taxon>Eukaryota</taxon>
        <taxon>Viridiplantae</taxon>
        <taxon>Chlorophyta</taxon>
        <taxon>Mamiellophyceae</taxon>
        <taxon>Mamiellales</taxon>
        <taxon>Mamiellaceae</taxon>
        <taxon>Micromonas</taxon>
    </lineage>
</organism>
<dbReference type="OMA" id="SRTADEN"/>
<feature type="transmembrane region" description="Helical" evidence="1">
    <location>
        <begin position="197"/>
        <end position="218"/>
    </location>
</feature>
<feature type="transmembrane region" description="Helical" evidence="1">
    <location>
        <begin position="33"/>
        <end position="53"/>
    </location>
</feature>
<sequence length="285" mass="28715">MSRTADENDTEASNSYALPTNTTDSVAAAVANAAVYAPIVAWAVAILAGSAAYAGPVGASTPNLPLMWYDDVFVRAGPFLPLAPLAFRIVASAAAGDSVRTRRRAASLPPPSRALAVYAAVALVRLGVYLVGRAASSAKTSDHVFLGAAVAAAAHAEAVAAATVFVDVLPSIIGSDVRGGGDAWRAGDGVRRRQGKVAMVVTAAAAAVAATTAAALFLLQCGDSYFTAAYFHTPTETFAAAFLGLVMLQSVTMGAVTVPAARALGASAGDFVYGLTLRSAHGSKA</sequence>
<gene>
    <name evidence="2" type="ORF">MICPUCDRAFT_60009</name>
</gene>